<dbReference type="Proteomes" id="UP000823561">
    <property type="component" value="Chromosome 10"/>
</dbReference>
<proteinExistence type="predicted"/>
<feature type="region of interest" description="Disordered" evidence="1">
    <location>
        <begin position="36"/>
        <end position="69"/>
    </location>
</feature>
<keyword evidence="3" id="KW-1185">Reference proteome</keyword>
<dbReference type="AlphaFoldDB" id="A0AAV6GKF7"/>
<organism evidence="2 3">
    <name type="scientific">Alosa alosa</name>
    <name type="common">allis shad</name>
    <dbReference type="NCBI Taxonomy" id="278164"/>
    <lineage>
        <taxon>Eukaryota</taxon>
        <taxon>Metazoa</taxon>
        <taxon>Chordata</taxon>
        <taxon>Craniata</taxon>
        <taxon>Vertebrata</taxon>
        <taxon>Euteleostomi</taxon>
        <taxon>Actinopterygii</taxon>
        <taxon>Neopterygii</taxon>
        <taxon>Teleostei</taxon>
        <taxon>Clupei</taxon>
        <taxon>Clupeiformes</taxon>
        <taxon>Clupeoidei</taxon>
        <taxon>Clupeidae</taxon>
        <taxon>Alosa</taxon>
    </lineage>
</organism>
<reference evidence="2" key="1">
    <citation type="submission" date="2020-10" db="EMBL/GenBank/DDBJ databases">
        <title>Chromosome-scale genome assembly of the Allis shad, Alosa alosa.</title>
        <authorList>
            <person name="Margot Z."/>
            <person name="Christophe K."/>
            <person name="Cabau C."/>
            <person name="Louis A."/>
            <person name="Berthelot C."/>
            <person name="Parey E."/>
            <person name="Roest Crollius H."/>
            <person name="Montfort J."/>
            <person name="Robinson-Rechavi M."/>
            <person name="Bucao C."/>
            <person name="Bouchez O."/>
            <person name="Gislard M."/>
            <person name="Lluch J."/>
            <person name="Milhes M."/>
            <person name="Lampietro C."/>
            <person name="Lopez Roques C."/>
            <person name="Donnadieu C."/>
            <person name="Braasch I."/>
            <person name="Desvignes T."/>
            <person name="Postlethwait J."/>
            <person name="Bobe J."/>
            <person name="Guiguen Y."/>
        </authorList>
    </citation>
    <scope>NUCLEOTIDE SEQUENCE</scope>
    <source>
        <strain evidence="2">M-15738</strain>
        <tissue evidence="2">Blood</tissue>
    </source>
</reference>
<comment type="caution">
    <text evidence="2">The sequence shown here is derived from an EMBL/GenBank/DDBJ whole genome shotgun (WGS) entry which is preliminary data.</text>
</comment>
<name>A0AAV6GKF7_9TELE</name>
<feature type="non-terminal residue" evidence="2">
    <location>
        <position position="1"/>
    </location>
</feature>
<accession>A0AAV6GKF7</accession>
<evidence type="ECO:0000313" key="3">
    <source>
        <dbReference type="Proteomes" id="UP000823561"/>
    </source>
</evidence>
<evidence type="ECO:0000313" key="2">
    <source>
        <dbReference type="EMBL" id="KAG5274472.1"/>
    </source>
</evidence>
<sequence>HRQKTHRNHVLRPRSYEWLIASASALTLRVLSQVLSPPPPSTHTHTHTQRDYEQNTMKRHPEPQTCPNSNLVQWGESMMTHISWNKEEEVISQTTV</sequence>
<dbReference type="EMBL" id="JADWDJ010000010">
    <property type="protein sequence ID" value="KAG5274472.1"/>
    <property type="molecule type" value="Genomic_DNA"/>
</dbReference>
<protein>
    <submittedName>
        <fullName evidence="2">Uncharacterized protein</fullName>
    </submittedName>
</protein>
<gene>
    <name evidence="2" type="ORF">AALO_G00136680</name>
</gene>
<evidence type="ECO:0000256" key="1">
    <source>
        <dbReference type="SAM" id="MobiDB-lite"/>
    </source>
</evidence>